<sequence>MKEEIKRWKIKLDLERDGMELAKMRSGSCAALINLVKGCPMPCPILRKSSLSEVVSLLMFGACPYCEHMLVSVVLTHRSERSHYSSSDGDEMNSKKSRYSRHLIRKERSSKRSRHHVSSDENEQLAENRKSEEHVYSRSFYFRTDEAVEGTSKKHRSTNLPRNHSRHERRRSKDRSSSRRKRKACSEEQDNSERNGTSKSHKKNDKKYESIDHRLDFLDHWDSFSRHSSGSPNRYEGKCSHEDSDSEEDSAGARYCYSSHSGKRRK</sequence>
<accession>A0AAP0BUB0</accession>
<feature type="region of interest" description="Disordered" evidence="1">
    <location>
        <begin position="222"/>
        <end position="266"/>
    </location>
</feature>
<feature type="region of interest" description="Disordered" evidence="1">
    <location>
        <begin position="82"/>
        <end position="131"/>
    </location>
</feature>
<feature type="region of interest" description="Disordered" evidence="1">
    <location>
        <begin position="147"/>
        <end position="210"/>
    </location>
</feature>
<feature type="compositionally biased region" description="Basic residues" evidence="1">
    <location>
        <begin position="95"/>
        <end position="116"/>
    </location>
</feature>
<evidence type="ECO:0000313" key="2">
    <source>
        <dbReference type="EMBL" id="KAK8950958.1"/>
    </source>
</evidence>
<gene>
    <name evidence="2" type="ORF">KSP39_PZI004494</name>
</gene>
<name>A0AAP0BUB0_9ASPA</name>
<comment type="caution">
    <text evidence="2">The sequence shown here is derived from an EMBL/GenBank/DDBJ whole genome shotgun (WGS) entry which is preliminary data.</text>
</comment>
<feature type="compositionally biased region" description="Basic residues" evidence="1">
    <location>
        <begin position="153"/>
        <end position="183"/>
    </location>
</feature>
<keyword evidence="3" id="KW-1185">Reference proteome</keyword>
<proteinExistence type="predicted"/>
<dbReference type="EMBL" id="JBBWWQ010000003">
    <property type="protein sequence ID" value="KAK8950958.1"/>
    <property type="molecule type" value="Genomic_DNA"/>
</dbReference>
<dbReference type="AlphaFoldDB" id="A0AAP0BUB0"/>
<dbReference type="Proteomes" id="UP001418222">
    <property type="component" value="Unassembled WGS sequence"/>
</dbReference>
<organism evidence="2 3">
    <name type="scientific">Platanthera zijinensis</name>
    <dbReference type="NCBI Taxonomy" id="2320716"/>
    <lineage>
        <taxon>Eukaryota</taxon>
        <taxon>Viridiplantae</taxon>
        <taxon>Streptophyta</taxon>
        <taxon>Embryophyta</taxon>
        <taxon>Tracheophyta</taxon>
        <taxon>Spermatophyta</taxon>
        <taxon>Magnoliopsida</taxon>
        <taxon>Liliopsida</taxon>
        <taxon>Asparagales</taxon>
        <taxon>Orchidaceae</taxon>
        <taxon>Orchidoideae</taxon>
        <taxon>Orchideae</taxon>
        <taxon>Orchidinae</taxon>
        <taxon>Platanthera</taxon>
    </lineage>
</organism>
<protein>
    <submittedName>
        <fullName evidence="2">Uncharacterized protein</fullName>
    </submittedName>
</protein>
<evidence type="ECO:0000313" key="3">
    <source>
        <dbReference type="Proteomes" id="UP001418222"/>
    </source>
</evidence>
<evidence type="ECO:0000256" key="1">
    <source>
        <dbReference type="SAM" id="MobiDB-lite"/>
    </source>
</evidence>
<reference evidence="2 3" key="1">
    <citation type="journal article" date="2022" name="Nat. Plants">
        <title>Genomes of leafy and leafless Platanthera orchids illuminate the evolution of mycoheterotrophy.</title>
        <authorList>
            <person name="Li M.H."/>
            <person name="Liu K.W."/>
            <person name="Li Z."/>
            <person name="Lu H.C."/>
            <person name="Ye Q.L."/>
            <person name="Zhang D."/>
            <person name="Wang J.Y."/>
            <person name="Li Y.F."/>
            <person name="Zhong Z.M."/>
            <person name="Liu X."/>
            <person name="Yu X."/>
            <person name="Liu D.K."/>
            <person name="Tu X.D."/>
            <person name="Liu B."/>
            <person name="Hao Y."/>
            <person name="Liao X.Y."/>
            <person name="Jiang Y.T."/>
            <person name="Sun W.H."/>
            <person name="Chen J."/>
            <person name="Chen Y.Q."/>
            <person name="Ai Y."/>
            <person name="Zhai J.W."/>
            <person name="Wu S.S."/>
            <person name="Zhou Z."/>
            <person name="Hsiao Y.Y."/>
            <person name="Wu W.L."/>
            <person name="Chen Y.Y."/>
            <person name="Lin Y.F."/>
            <person name="Hsu J.L."/>
            <person name="Li C.Y."/>
            <person name="Wang Z.W."/>
            <person name="Zhao X."/>
            <person name="Zhong W.Y."/>
            <person name="Ma X.K."/>
            <person name="Ma L."/>
            <person name="Huang J."/>
            <person name="Chen G.Z."/>
            <person name="Huang M.Z."/>
            <person name="Huang L."/>
            <person name="Peng D.H."/>
            <person name="Luo Y.B."/>
            <person name="Zou S.Q."/>
            <person name="Chen S.P."/>
            <person name="Lan S."/>
            <person name="Tsai W.C."/>
            <person name="Van de Peer Y."/>
            <person name="Liu Z.J."/>
        </authorList>
    </citation>
    <scope>NUCLEOTIDE SEQUENCE [LARGE SCALE GENOMIC DNA]</scope>
    <source>
        <strain evidence="2">Lor287</strain>
    </source>
</reference>